<dbReference type="SUPFAM" id="SSF53254">
    <property type="entry name" value="Phosphoglycerate mutase-like"/>
    <property type="match status" value="1"/>
</dbReference>
<dbReference type="EC" id="5.4.2.11" evidence="2"/>
<organism evidence="5">
    <name type="scientific">bioreactor metagenome</name>
    <dbReference type="NCBI Taxonomy" id="1076179"/>
    <lineage>
        <taxon>unclassified sequences</taxon>
        <taxon>metagenomes</taxon>
        <taxon>ecological metagenomes</taxon>
    </lineage>
</organism>
<protein>
    <recommendedName>
        <fullName evidence="2">phosphoglycerate mutase (2,3-diphosphoglycerate-dependent)</fullName>
        <ecNumber evidence="2">5.4.2.11</ecNumber>
    </recommendedName>
</protein>
<evidence type="ECO:0000256" key="2">
    <source>
        <dbReference type="ARBA" id="ARBA00012028"/>
    </source>
</evidence>
<dbReference type="InterPro" id="IPR005952">
    <property type="entry name" value="Phosphogly_mut1"/>
</dbReference>
<evidence type="ECO:0000256" key="3">
    <source>
        <dbReference type="ARBA" id="ARBA00023152"/>
    </source>
</evidence>
<sequence length="187" mass="21174">MDILFIRHGKAKGNLEKRYIGVTDEPLSADGIYEVAKNDYPSADIVVTSGMKRCIETAGIIYPNTEIFIDSRLNECDFGDFEGKNHYELNGSANYQNWIDSNGEMPFPNGESLQHFKKRCVAAFDDTIRRFSDKNSMAFIVHGGTIMAILEAYCDNGKKYFDFMCDNANGYTCTWEEKKCANIHSLL</sequence>
<keyword evidence="3" id="KW-0324">Glycolysis</keyword>
<dbReference type="Gene3D" id="3.40.50.1240">
    <property type="entry name" value="Phosphoglycerate mutase-like"/>
    <property type="match status" value="1"/>
</dbReference>
<dbReference type="GO" id="GO:0004619">
    <property type="term" value="F:phosphoglycerate mutase activity"/>
    <property type="evidence" value="ECO:0007669"/>
    <property type="project" value="UniProtKB-EC"/>
</dbReference>
<dbReference type="InterPro" id="IPR029033">
    <property type="entry name" value="His_PPase_superfam"/>
</dbReference>
<keyword evidence="4 5" id="KW-0413">Isomerase</keyword>
<dbReference type="SMART" id="SM00855">
    <property type="entry name" value="PGAM"/>
    <property type="match status" value="1"/>
</dbReference>
<dbReference type="GO" id="GO:0006096">
    <property type="term" value="P:glycolytic process"/>
    <property type="evidence" value="ECO:0007669"/>
    <property type="project" value="UniProtKB-KW"/>
</dbReference>
<accession>A0A645DC10</accession>
<comment type="caution">
    <text evidence="5">The sequence shown here is derived from an EMBL/GenBank/DDBJ whole genome shotgun (WGS) entry which is preliminary data.</text>
</comment>
<dbReference type="InterPro" id="IPR013078">
    <property type="entry name" value="His_Pase_superF_clade-1"/>
</dbReference>
<comment type="similarity">
    <text evidence="1">Belongs to the phosphoglycerate mutase family. BPG-dependent PGAM subfamily.</text>
</comment>
<dbReference type="CDD" id="cd07067">
    <property type="entry name" value="HP_PGM_like"/>
    <property type="match status" value="1"/>
</dbReference>
<dbReference type="AlphaFoldDB" id="A0A645DC10"/>
<evidence type="ECO:0000256" key="1">
    <source>
        <dbReference type="ARBA" id="ARBA00006717"/>
    </source>
</evidence>
<proteinExistence type="inferred from homology"/>
<dbReference type="Pfam" id="PF00300">
    <property type="entry name" value="His_Phos_1"/>
    <property type="match status" value="1"/>
</dbReference>
<gene>
    <name evidence="5" type="primary">gpmA_21</name>
    <name evidence="5" type="ORF">SDC9_134079</name>
</gene>
<name>A0A645DC10_9ZZZZ</name>
<evidence type="ECO:0000313" key="5">
    <source>
        <dbReference type="EMBL" id="MPM86986.1"/>
    </source>
</evidence>
<evidence type="ECO:0000256" key="4">
    <source>
        <dbReference type="ARBA" id="ARBA00023235"/>
    </source>
</evidence>
<dbReference type="PANTHER" id="PTHR11931">
    <property type="entry name" value="PHOSPHOGLYCERATE MUTASE"/>
    <property type="match status" value="1"/>
</dbReference>
<reference evidence="5" key="1">
    <citation type="submission" date="2019-08" db="EMBL/GenBank/DDBJ databases">
        <authorList>
            <person name="Kucharzyk K."/>
            <person name="Murdoch R.W."/>
            <person name="Higgins S."/>
            <person name="Loffler F."/>
        </authorList>
    </citation>
    <scope>NUCLEOTIDE SEQUENCE</scope>
</reference>
<dbReference type="EMBL" id="VSSQ01034905">
    <property type="protein sequence ID" value="MPM86986.1"/>
    <property type="molecule type" value="Genomic_DNA"/>
</dbReference>